<dbReference type="Gene3D" id="3.30.450.20">
    <property type="entry name" value="PAS domain"/>
    <property type="match status" value="1"/>
</dbReference>
<reference evidence="11 12" key="1">
    <citation type="submission" date="2016-12" db="EMBL/GenBank/DDBJ databases">
        <title>Diversity of luminous bacteria.</title>
        <authorList>
            <person name="Yoshizawa S."/>
            <person name="Kogure K."/>
        </authorList>
    </citation>
    <scope>NUCLEOTIDE SEQUENCE [LARGE SCALE GENOMIC DNA]</scope>
    <source>
        <strain evidence="11 12">SA4-48</strain>
    </source>
</reference>
<keyword evidence="5" id="KW-0547">Nucleotide-binding</keyword>
<dbReference type="Pfam" id="PF02518">
    <property type="entry name" value="HATPase_c"/>
    <property type="match status" value="1"/>
</dbReference>
<dbReference type="PANTHER" id="PTHR24421">
    <property type="entry name" value="NITRATE/NITRITE SENSOR PROTEIN NARX-RELATED"/>
    <property type="match status" value="1"/>
</dbReference>
<dbReference type="SUPFAM" id="SSF55874">
    <property type="entry name" value="ATPase domain of HSP90 chaperone/DNA topoisomerase II/histidine kinase"/>
    <property type="match status" value="1"/>
</dbReference>
<dbReference type="GO" id="GO:0000155">
    <property type="term" value="F:phosphorelay sensor kinase activity"/>
    <property type="evidence" value="ECO:0007669"/>
    <property type="project" value="InterPro"/>
</dbReference>
<dbReference type="EC" id="2.7.13.3" evidence="2"/>
<evidence type="ECO:0000313" key="12">
    <source>
        <dbReference type="Proteomes" id="UP000239007"/>
    </source>
</evidence>
<feature type="domain" description="Histidine kinase/HSP90-like ATPase" evidence="10">
    <location>
        <begin position="479"/>
        <end position="577"/>
    </location>
</feature>
<evidence type="ECO:0000256" key="9">
    <source>
        <dbReference type="SAM" id="Phobius"/>
    </source>
</evidence>
<feature type="transmembrane region" description="Helical" evidence="9">
    <location>
        <begin position="218"/>
        <end position="238"/>
    </location>
</feature>
<dbReference type="NCBIfam" id="TIGR00229">
    <property type="entry name" value="sensory_box"/>
    <property type="match status" value="1"/>
</dbReference>
<feature type="transmembrane region" description="Helical" evidence="9">
    <location>
        <begin position="42"/>
        <end position="61"/>
    </location>
</feature>
<evidence type="ECO:0000256" key="4">
    <source>
        <dbReference type="ARBA" id="ARBA00022679"/>
    </source>
</evidence>
<evidence type="ECO:0000256" key="6">
    <source>
        <dbReference type="ARBA" id="ARBA00022777"/>
    </source>
</evidence>
<dbReference type="Pfam" id="PF07730">
    <property type="entry name" value="HisKA_3"/>
    <property type="match status" value="1"/>
</dbReference>
<keyword evidence="9" id="KW-0472">Membrane</keyword>
<comment type="catalytic activity">
    <reaction evidence="1">
        <text>ATP + protein L-histidine = ADP + protein N-phospho-L-histidine.</text>
        <dbReference type="EC" id="2.7.13.3"/>
    </reaction>
</comment>
<feature type="transmembrane region" description="Helical" evidence="9">
    <location>
        <begin position="7"/>
        <end position="30"/>
    </location>
</feature>
<evidence type="ECO:0000256" key="3">
    <source>
        <dbReference type="ARBA" id="ARBA00022553"/>
    </source>
</evidence>
<keyword evidence="4" id="KW-0808">Transferase</keyword>
<dbReference type="AlphaFoldDB" id="A0A2S7UR90"/>
<keyword evidence="12" id="KW-1185">Reference proteome</keyword>
<keyword evidence="9" id="KW-0812">Transmembrane</keyword>
<dbReference type="OrthoDB" id="9797605at2"/>
<evidence type="ECO:0000313" key="11">
    <source>
        <dbReference type="EMBL" id="PQJ52255.1"/>
    </source>
</evidence>
<dbReference type="InterPro" id="IPR011712">
    <property type="entry name" value="Sig_transdc_His_kin_sub3_dim/P"/>
</dbReference>
<dbReference type="InterPro" id="IPR035965">
    <property type="entry name" value="PAS-like_dom_sf"/>
</dbReference>
<keyword evidence="7" id="KW-0067">ATP-binding</keyword>
<keyword evidence="9" id="KW-1133">Transmembrane helix</keyword>
<evidence type="ECO:0000256" key="7">
    <source>
        <dbReference type="ARBA" id="ARBA00022840"/>
    </source>
</evidence>
<evidence type="ECO:0000256" key="8">
    <source>
        <dbReference type="ARBA" id="ARBA00023012"/>
    </source>
</evidence>
<dbReference type="SUPFAM" id="SSF55785">
    <property type="entry name" value="PYP-like sensor domain (PAS domain)"/>
    <property type="match status" value="1"/>
</dbReference>
<dbReference type="InterPro" id="IPR036890">
    <property type="entry name" value="HATPase_C_sf"/>
</dbReference>
<feature type="transmembrane region" description="Helical" evidence="9">
    <location>
        <begin position="163"/>
        <end position="183"/>
    </location>
</feature>
<keyword evidence="8" id="KW-0902">Two-component regulatory system</keyword>
<keyword evidence="6" id="KW-0418">Kinase</keyword>
<dbReference type="EMBL" id="MSCH01000003">
    <property type="protein sequence ID" value="PQJ52255.1"/>
    <property type="molecule type" value="Genomic_DNA"/>
</dbReference>
<dbReference type="InterPro" id="IPR000014">
    <property type="entry name" value="PAS"/>
</dbReference>
<dbReference type="CDD" id="cd00130">
    <property type="entry name" value="PAS"/>
    <property type="match status" value="1"/>
</dbReference>
<dbReference type="SMART" id="SM00387">
    <property type="entry name" value="HATPase_c"/>
    <property type="match status" value="1"/>
</dbReference>
<dbReference type="GO" id="GO:0005524">
    <property type="term" value="F:ATP binding"/>
    <property type="evidence" value="ECO:0007669"/>
    <property type="project" value="UniProtKB-KW"/>
</dbReference>
<dbReference type="RefSeq" id="WP_105050710.1">
    <property type="nucleotide sequence ID" value="NZ_BMYG01000005.1"/>
</dbReference>
<dbReference type="InterPro" id="IPR003594">
    <property type="entry name" value="HATPase_dom"/>
</dbReference>
<gene>
    <name evidence="11" type="ORF">BTO11_00340</name>
</gene>
<dbReference type="Gene3D" id="3.30.565.10">
    <property type="entry name" value="Histidine kinase-like ATPase, C-terminal domain"/>
    <property type="match status" value="1"/>
</dbReference>
<sequence>MLIKPKAVLHSSLIFSFLIFIGSLITAQFIHLDVTNLNTYQAISLMKGLVCSSVFLYWLFIRYSLAAMTLFSLFKTWQIGFVLLLQAVEGLYLFFTHDQTNWSMVIGINLFITCLLYLNLYLTFLSKRLADLIVITLLSLSFFLFIGYTYEWTNTTEILHSDLSVMMIFSAFSCSILLAVGLMRIQFKLTQYSEFELLPVLIMFTGFLGLVAAENAILWSAVTLLQMLFVVVVISLVVKVDKYFAADWTLLSTGLNSSKNAYFYCTEHSEIRFVNDAFKKLFGVVEGTRLDKVKHPLHTHPLFETISKALSSQGYWSGETVIIGDNGNVISVRVEFKVIDINGERYHQAWFLDLAEKIALQTNEHTIREKLERLSFNLMDKQEEERRYFAKELHDEIGQSLTLLKIQHQLPEPDKELITSVLSELIDKVRNLSLNLRPSILDDMGLSAALDWLTDRQRKFSQLAIVSDIMPGLPRFNDKFEISVFRIAQEAFTNIHKYSHADLVTIRCSIEHNYLQLSIEDNGVGFDVSSKINSAIKGQSLGLLGIQERAFLINGLIEISSTPEEGTLIELRVPVLDNVLDGGSFGMEINDETV</sequence>
<dbReference type="CDD" id="cd16917">
    <property type="entry name" value="HATPase_UhpB-NarQ-NarX-like"/>
    <property type="match status" value="1"/>
</dbReference>
<dbReference type="PANTHER" id="PTHR24421:SF10">
    <property type="entry name" value="NITRATE_NITRITE SENSOR PROTEIN NARQ"/>
    <property type="match status" value="1"/>
</dbReference>
<feature type="transmembrane region" description="Helical" evidence="9">
    <location>
        <begin position="129"/>
        <end position="151"/>
    </location>
</feature>
<protein>
    <recommendedName>
        <fullName evidence="2">histidine kinase</fullName>
        <ecNumber evidence="2">2.7.13.3</ecNumber>
    </recommendedName>
</protein>
<evidence type="ECO:0000259" key="10">
    <source>
        <dbReference type="SMART" id="SM00387"/>
    </source>
</evidence>
<organism evidence="11 12">
    <name type="scientific">Psychrosphaera saromensis</name>
    <dbReference type="NCBI Taxonomy" id="716813"/>
    <lineage>
        <taxon>Bacteria</taxon>
        <taxon>Pseudomonadati</taxon>
        <taxon>Pseudomonadota</taxon>
        <taxon>Gammaproteobacteria</taxon>
        <taxon>Alteromonadales</taxon>
        <taxon>Pseudoalteromonadaceae</taxon>
        <taxon>Psychrosphaera</taxon>
    </lineage>
</organism>
<evidence type="ECO:0000256" key="5">
    <source>
        <dbReference type="ARBA" id="ARBA00022741"/>
    </source>
</evidence>
<evidence type="ECO:0000256" key="2">
    <source>
        <dbReference type="ARBA" id="ARBA00012438"/>
    </source>
</evidence>
<accession>A0A2S7UR90</accession>
<dbReference type="GO" id="GO:0016020">
    <property type="term" value="C:membrane"/>
    <property type="evidence" value="ECO:0007669"/>
    <property type="project" value="InterPro"/>
</dbReference>
<dbReference type="Gene3D" id="1.20.5.1930">
    <property type="match status" value="1"/>
</dbReference>
<name>A0A2S7UR90_9GAMM</name>
<feature type="transmembrane region" description="Helical" evidence="9">
    <location>
        <begin position="73"/>
        <end position="95"/>
    </location>
</feature>
<evidence type="ECO:0000256" key="1">
    <source>
        <dbReference type="ARBA" id="ARBA00000085"/>
    </source>
</evidence>
<keyword evidence="3" id="KW-0597">Phosphoprotein</keyword>
<comment type="caution">
    <text evidence="11">The sequence shown here is derived from an EMBL/GenBank/DDBJ whole genome shotgun (WGS) entry which is preliminary data.</text>
</comment>
<dbReference type="GO" id="GO:0046983">
    <property type="term" value="F:protein dimerization activity"/>
    <property type="evidence" value="ECO:0007669"/>
    <property type="project" value="InterPro"/>
</dbReference>
<feature type="transmembrane region" description="Helical" evidence="9">
    <location>
        <begin position="101"/>
        <end position="122"/>
    </location>
</feature>
<dbReference type="InterPro" id="IPR050482">
    <property type="entry name" value="Sensor_HK_TwoCompSys"/>
</dbReference>
<proteinExistence type="predicted"/>
<dbReference type="Proteomes" id="UP000239007">
    <property type="component" value="Unassembled WGS sequence"/>
</dbReference>
<feature type="transmembrane region" description="Helical" evidence="9">
    <location>
        <begin position="195"/>
        <end position="212"/>
    </location>
</feature>